<keyword evidence="2" id="KW-1185">Reference proteome</keyword>
<dbReference type="Proteomes" id="UP000584642">
    <property type="component" value="Unassembled WGS sequence"/>
</dbReference>
<proteinExistence type="predicted"/>
<dbReference type="RefSeq" id="WP_180287713.1">
    <property type="nucleotide sequence ID" value="NZ_JABFFR010000053.1"/>
</dbReference>
<accession>A0ABX2TMS8</accession>
<organism evidence="1 2">
    <name type="scientific">Azospirillum oleiclasticum</name>
    <dbReference type="NCBI Taxonomy" id="2735135"/>
    <lineage>
        <taxon>Bacteria</taxon>
        <taxon>Pseudomonadati</taxon>
        <taxon>Pseudomonadota</taxon>
        <taxon>Alphaproteobacteria</taxon>
        <taxon>Rhodospirillales</taxon>
        <taxon>Azospirillaceae</taxon>
        <taxon>Azospirillum</taxon>
    </lineage>
</organism>
<dbReference type="EMBL" id="JABFDB010000046">
    <property type="protein sequence ID" value="NYZ24892.1"/>
    <property type="molecule type" value="Genomic_DNA"/>
</dbReference>
<dbReference type="SUPFAM" id="SSF53756">
    <property type="entry name" value="UDP-Glycosyltransferase/glycogen phosphorylase"/>
    <property type="match status" value="1"/>
</dbReference>
<evidence type="ECO:0008006" key="3">
    <source>
        <dbReference type="Google" id="ProtNLM"/>
    </source>
</evidence>
<sequence>MCPAGIERSLGRDARQDRGALIAGVHDSLAAGRFEEALARLPPTPLASGDLELAALRRLCLARSGRVSEAADLGAAIAARSQEADDWFRCAQLANALGKGGEALPWALRALAVAPFSPRYVEAAAHAALLQPQGIGAAIEALRALPLPGAPVTAGWRGDGLLAAQRLPYYAQYDSDHHAHMGWVTRLRRTTPDILPAGAWRGGGGLADILPAAAAIRDHFQALPHVEFRHAAEYAAVRLSCLLVPEGRWPLEFVSTAPLSLGQRPWVFWFDILSSLFNPFASLEDMRIDDHCPWYRIVKTLLEAPACRAICSHYPRSKGFIGAFFQSRIIAGKTRHVGPCDLGAGPESPAVATGRRPAPGDGNRVTLLFTNSRAQRDAGFYFRGGVDVLNGFERLAGRFPDLHLILRSPLPATLSQRLRTLAMEHPRIRWLPDFLAVDKHHAVMAEADILVMPGPILYRNGVTEALRLGIVPILGDPPGIEEVVEDGVNVVIVRGRRHRMRIDPGVPELTANLSGLMAATDRPADPAFFESYVRALEALVAAPDRRARLSRAGMAVLQAGPADLEAFERVIAEAQHPPDAGAC</sequence>
<dbReference type="Gene3D" id="3.40.50.2000">
    <property type="entry name" value="Glycogen Phosphorylase B"/>
    <property type="match status" value="1"/>
</dbReference>
<name>A0ABX2TMS8_9PROT</name>
<reference evidence="1 2" key="1">
    <citation type="submission" date="2020-05" db="EMBL/GenBank/DDBJ databases">
        <title>Azospirillum oleiclasticum sp. nov, a nitrogen-fixing and heavy crude oil-emulsifying bacterium isolated from the crude oil of Yumen Oilfield.</title>
        <authorList>
            <person name="Wu D."/>
            <person name="Cai M."/>
            <person name="Zhang X."/>
        </authorList>
    </citation>
    <scope>NUCLEOTIDE SEQUENCE [LARGE SCALE GENOMIC DNA]</scope>
    <source>
        <strain evidence="1 2">ROY-1-1-2</strain>
    </source>
</reference>
<evidence type="ECO:0000313" key="2">
    <source>
        <dbReference type="Proteomes" id="UP000584642"/>
    </source>
</evidence>
<gene>
    <name evidence="1" type="ORF">HND93_34755</name>
</gene>
<evidence type="ECO:0000313" key="1">
    <source>
        <dbReference type="EMBL" id="NYZ24892.1"/>
    </source>
</evidence>
<protein>
    <recommendedName>
        <fullName evidence="3">Glycosyltransferase</fullName>
    </recommendedName>
</protein>
<comment type="caution">
    <text evidence="1">The sequence shown here is derived from an EMBL/GenBank/DDBJ whole genome shotgun (WGS) entry which is preliminary data.</text>
</comment>